<dbReference type="SUPFAM" id="SSF53335">
    <property type="entry name" value="S-adenosyl-L-methionine-dependent methyltransferases"/>
    <property type="match status" value="1"/>
</dbReference>
<dbReference type="CDD" id="cd02440">
    <property type="entry name" value="AdoMet_MTases"/>
    <property type="match status" value="1"/>
</dbReference>
<keyword evidence="2" id="KW-0808">Transferase</keyword>
<feature type="domain" description="Methyltransferase" evidence="1">
    <location>
        <begin position="44"/>
        <end position="140"/>
    </location>
</feature>
<dbReference type="HOGENOM" id="CLU_039068_4_1_0"/>
<accession>H0UMF3</accession>
<organism evidence="2 3">
    <name type="scientific">Jonquetella anthropi DSM 22815</name>
    <dbReference type="NCBI Taxonomy" id="885272"/>
    <lineage>
        <taxon>Bacteria</taxon>
        <taxon>Thermotogati</taxon>
        <taxon>Synergistota</taxon>
        <taxon>Synergistia</taxon>
        <taxon>Synergistales</taxon>
        <taxon>Dethiosulfovibrionaceae</taxon>
        <taxon>Jonquetella</taxon>
    </lineage>
</organism>
<dbReference type="GO" id="GO:0008168">
    <property type="term" value="F:methyltransferase activity"/>
    <property type="evidence" value="ECO:0007669"/>
    <property type="project" value="UniProtKB-KW"/>
</dbReference>
<dbReference type="PANTHER" id="PTHR44068:SF11">
    <property type="entry name" value="GERANYL DIPHOSPHATE 2-C-METHYLTRANSFERASE"/>
    <property type="match status" value="1"/>
</dbReference>
<dbReference type="InterPro" id="IPR029063">
    <property type="entry name" value="SAM-dependent_MTases_sf"/>
</dbReference>
<sequence length="251" mass="27815">MTGPVKEVGHVFLARLGKKRLRPGGKTATNWLMAKAAPKAGEDVLEVACNQGTTLLELARLGCRTTGLDMDASALEKARANLAAAGFEKSVTLVKGDARRLPFPDGSFDLIVNEAMLTMLGPTSRKEALKEYFRVLRPGGRLATHDVALLEPDRQIGPELGRAINACVYPETAEEWKRQMEEAGFETVETELFEFSLMTPLGMLRDEGLFGTLKIRLRAAHPENREFFTQMKTYFDSNKEMLRAIAVVSRK</sequence>
<evidence type="ECO:0000313" key="3">
    <source>
        <dbReference type="Proteomes" id="UP000003806"/>
    </source>
</evidence>
<dbReference type="Pfam" id="PF13649">
    <property type="entry name" value="Methyltransf_25"/>
    <property type="match status" value="1"/>
</dbReference>
<evidence type="ECO:0000259" key="1">
    <source>
        <dbReference type="Pfam" id="PF13649"/>
    </source>
</evidence>
<dbReference type="Gene3D" id="3.40.50.150">
    <property type="entry name" value="Vaccinia Virus protein VP39"/>
    <property type="match status" value="1"/>
</dbReference>
<dbReference type="EMBL" id="CM001376">
    <property type="protein sequence ID" value="EHM12626.1"/>
    <property type="molecule type" value="Genomic_DNA"/>
</dbReference>
<name>H0UMF3_9BACT</name>
<dbReference type="InterPro" id="IPR041698">
    <property type="entry name" value="Methyltransf_25"/>
</dbReference>
<dbReference type="InterPro" id="IPR050447">
    <property type="entry name" value="Erg6_SMT_methyltransf"/>
</dbReference>
<dbReference type="GO" id="GO:0032259">
    <property type="term" value="P:methylation"/>
    <property type="evidence" value="ECO:0007669"/>
    <property type="project" value="UniProtKB-KW"/>
</dbReference>
<dbReference type="Proteomes" id="UP000003806">
    <property type="component" value="Chromosome"/>
</dbReference>
<protein>
    <submittedName>
        <fullName evidence="2">Methylase involved in ubiquinone/menaquinone biosynthesis</fullName>
    </submittedName>
</protein>
<proteinExistence type="predicted"/>
<dbReference type="OrthoDB" id="4979at2"/>
<evidence type="ECO:0000313" key="2">
    <source>
        <dbReference type="EMBL" id="EHM12626.1"/>
    </source>
</evidence>
<dbReference type="RefSeq" id="WP_008522104.1">
    <property type="nucleotide sequence ID" value="NZ_CM001376.1"/>
</dbReference>
<keyword evidence="2" id="KW-0830">Ubiquinone</keyword>
<keyword evidence="2" id="KW-0489">Methyltransferase</keyword>
<dbReference type="AlphaFoldDB" id="H0UMF3"/>
<dbReference type="STRING" id="885272.JonanDRAFT_0200"/>
<dbReference type="PANTHER" id="PTHR44068">
    <property type="entry name" value="ZGC:194242"/>
    <property type="match status" value="1"/>
</dbReference>
<reference evidence="2 3" key="1">
    <citation type="submission" date="2011-11" db="EMBL/GenBank/DDBJ databases">
        <title>The Noncontiguous Finished genome of Jonquetella anthropi DSM 22815.</title>
        <authorList>
            <consortium name="US DOE Joint Genome Institute (JGI-PGF)"/>
            <person name="Lucas S."/>
            <person name="Copeland A."/>
            <person name="Lapidus A."/>
            <person name="Glavina del Rio T."/>
            <person name="Dalin E."/>
            <person name="Tice H."/>
            <person name="Bruce D."/>
            <person name="Goodwin L."/>
            <person name="Pitluck S."/>
            <person name="Peters L."/>
            <person name="Mikhailova N."/>
            <person name="Held B."/>
            <person name="Kyrpides N."/>
            <person name="Mavromatis K."/>
            <person name="Ivanova N."/>
            <person name="Markowitz V."/>
            <person name="Cheng J.-F."/>
            <person name="Hugenholtz P."/>
            <person name="Woyke T."/>
            <person name="Wu D."/>
            <person name="Gronow S."/>
            <person name="Wellnitz S."/>
            <person name="Brambilla E."/>
            <person name="Klenk H.-P."/>
            <person name="Eisen J.A."/>
        </authorList>
    </citation>
    <scope>NUCLEOTIDE SEQUENCE [LARGE SCALE GENOMIC DNA]</scope>
    <source>
        <strain evidence="2 3">DSM 22815</strain>
    </source>
</reference>
<dbReference type="eggNOG" id="COG2226">
    <property type="taxonomic scope" value="Bacteria"/>
</dbReference>
<keyword evidence="3" id="KW-1185">Reference proteome</keyword>
<gene>
    <name evidence="2" type="ORF">JonanDRAFT_0200</name>
</gene>